<dbReference type="PRINTS" id="PR00111">
    <property type="entry name" value="ABHYDROLASE"/>
</dbReference>
<feature type="chain" id="PRO_5046645058" evidence="1">
    <location>
        <begin position="26"/>
        <end position="364"/>
    </location>
</feature>
<keyword evidence="3" id="KW-0378">Hydrolase</keyword>
<dbReference type="PANTHER" id="PTHR43433">
    <property type="entry name" value="HYDROLASE, ALPHA/BETA FOLD FAMILY PROTEIN"/>
    <property type="match status" value="1"/>
</dbReference>
<evidence type="ECO:0000256" key="1">
    <source>
        <dbReference type="SAM" id="SignalP"/>
    </source>
</evidence>
<organism evidence="3 4">
    <name type="scientific">Halomonas piscis</name>
    <dbReference type="NCBI Taxonomy" id="3031727"/>
    <lineage>
        <taxon>Bacteria</taxon>
        <taxon>Pseudomonadati</taxon>
        <taxon>Pseudomonadota</taxon>
        <taxon>Gammaproteobacteria</taxon>
        <taxon>Oceanospirillales</taxon>
        <taxon>Halomonadaceae</taxon>
        <taxon>Halomonas</taxon>
    </lineage>
</organism>
<dbReference type="GO" id="GO:0016787">
    <property type="term" value="F:hydrolase activity"/>
    <property type="evidence" value="ECO:0007669"/>
    <property type="project" value="UniProtKB-KW"/>
</dbReference>
<dbReference type="EMBL" id="CP119391">
    <property type="protein sequence ID" value="WNK18972.1"/>
    <property type="molecule type" value="Genomic_DNA"/>
</dbReference>
<proteinExistence type="predicted"/>
<dbReference type="SUPFAM" id="SSF53474">
    <property type="entry name" value="alpha/beta-Hydrolases"/>
    <property type="match status" value="1"/>
</dbReference>
<accession>A0ABY9YWJ9</accession>
<gene>
    <name evidence="3" type="ORF">P1P91_08740</name>
</gene>
<protein>
    <submittedName>
        <fullName evidence="3">Alpha/beta hydrolase</fullName>
    </submittedName>
</protein>
<feature type="signal peptide" evidence="1">
    <location>
        <begin position="1"/>
        <end position="25"/>
    </location>
</feature>
<dbReference type="PANTHER" id="PTHR43433:SF10">
    <property type="entry name" value="AB HYDROLASE-1 DOMAIN-CONTAINING PROTEIN"/>
    <property type="match status" value="1"/>
</dbReference>
<evidence type="ECO:0000313" key="3">
    <source>
        <dbReference type="EMBL" id="WNK18972.1"/>
    </source>
</evidence>
<evidence type="ECO:0000313" key="4">
    <source>
        <dbReference type="Proteomes" id="UP001301869"/>
    </source>
</evidence>
<dbReference type="RefSeq" id="WP_311882008.1">
    <property type="nucleotide sequence ID" value="NZ_CP119391.1"/>
</dbReference>
<keyword evidence="4" id="KW-1185">Reference proteome</keyword>
<dbReference type="InterPro" id="IPR000073">
    <property type="entry name" value="AB_hydrolase_1"/>
</dbReference>
<sequence>MHPSQTLAGTALVFLFGGTAMGAQADAAPPSTVPDPAAVEIDSGFDHIGADVHRIEIDDRPVFYLDDGPAEGRPVVFIGGQGTSLAAFQLSEFNRSLRLELGLRMISVERNGFGESPFDPELGYSDYTDEVLGVLDHLGVDEFAIVAISGGGAYAAQLAAAVPDRVLSLHAAAAVSSTLPTRDAPDCDTSLAEMKEEVSRYTHHPKDWWGVPGSPVQAIPGWQAAAYGDATRAFYVNGQMGDPSALAAEYRRPCADEAVVDAERITAPTYLYWGEEDTTVPVKVMEHWKEALPNVARATVYPGQGHTVQYRHWDQVLTDIAGLGDHRVVCRDGETLLASREELGEDAFLGNCAWQGSDSDRAKQ</sequence>
<dbReference type="Proteomes" id="UP001301869">
    <property type="component" value="Chromosome"/>
</dbReference>
<dbReference type="InterPro" id="IPR029058">
    <property type="entry name" value="AB_hydrolase_fold"/>
</dbReference>
<dbReference type="Gene3D" id="3.40.50.1820">
    <property type="entry name" value="alpha/beta hydrolase"/>
    <property type="match status" value="1"/>
</dbReference>
<dbReference type="InterPro" id="IPR050471">
    <property type="entry name" value="AB_hydrolase"/>
</dbReference>
<name>A0ABY9YWJ9_9GAMM</name>
<keyword evidence="1" id="KW-0732">Signal</keyword>
<reference evidence="3 4" key="1">
    <citation type="submission" date="2023-03" db="EMBL/GenBank/DDBJ databases">
        <title>Halomonas sp. nov., isolated from Korean tranditional fermented seafood 'Jeotgal'.</title>
        <authorList>
            <person name="Kim B."/>
            <person name="Shin N.-R."/>
        </authorList>
    </citation>
    <scope>NUCLEOTIDE SEQUENCE [LARGE SCALE GENOMIC DNA]</scope>
    <source>
        <strain evidence="3 4">SG2L-4</strain>
    </source>
</reference>
<feature type="domain" description="AB hydrolase-1" evidence="2">
    <location>
        <begin position="74"/>
        <end position="310"/>
    </location>
</feature>
<evidence type="ECO:0000259" key="2">
    <source>
        <dbReference type="Pfam" id="PF00561"/>
    </source>
</evidence>
<dbReference type="Pfam" id="PF00561">
    <property type="entry name" value="Abhydrolase_1"/>
    <property type="match status" value="1"/>
</dbReference>